<keyword evidence="1" id="KW-1133">Transmembrane helix</keyword>
<evidence type="ECO:0000313" key="3">
    <source>
        <dbReference type="Proteomes" id="UP000324106"/>
    </source>
</evidence>
<dbReference type="OrthoDB" id="4328680at2"/>
<feature type="transmembrane region" description="Helical" evidence="1">
    <location>
        <begin position="167"/>
        <end position="186"/>
    </location>
</feature>
<evidence type="ECO:0000256" key="1">
    <source>
        <dbReference type="SAM" id="Phobius"/>
    </source>
</evidence>
<keyword evidence="1" id="KW-0812">Transmembrane</keyword>
<gene>
    <name evidence="2" type="ORF">DEJ46_28765</name>
</gene>
<feature type="transmembrane region" description="Helical" evidence="1">
    <location>
        <begin position="143"/>
        <end position="161"/>
    </location>
</feature>
<dbReference type="Proteomes" id="UP000324106">
    <property type="component" value="Chromosome"/>
</dbReference>
<accession>A0A5P2AWQ5</accession>
<evidence type="ECO:0000313" key="2">
    <source>
        <dbReference type="EMBL" id="QES22605.1"/>
    </source>
</evidence>
<protein>
    <recommendedName>
        <fullName evidence="4">Integral-membrane protein</fullName>
    </recommendedName>
</protein>
<dbReference type="AlphaFoldDB" id="A0A5P2AWQ5"/>
<reference evidence="2 3" key="1">
    <citation type="submission" date="2018-05" db="EMBL/GenBank/DDBJ databases">
        <title>Streptomyces venezuelae.</title>
        <authorList>
            <person name="Kim W."/>
            <person name="Lee N."/>
            <person name="Cho B.-K."/>
        </authorList>
    </citation>
    <scope>NUCLEOTIDE SEQUENCE [LARGE SCALE GENOMIC DNA]</scope>
    <source>
        <strain evidence="2 3">ATCC 15068</strain>
    </source>
</reference>
<keyword evidence="1" id="KW-0472">Membrane</keyword>
<dbReference type="EMBL" id="CP029194">
    <property type="protein sequence ID" value="QES22605.1"/>
    <property type="molecule type" value="Genomic_DNA"/>
</dbReference>
<organism evidence="2 3">
    <name type="scientific">Streptomyces venezuelae</name>
    <dbReference type="NCBI Taxonomy" id="54571"/>
    <lineage>
        <taxon>Bacteria</taxon>
        <taxon>Bacillati</taxon>
        <taxon>Actinomycetota</taxon>
        <taxon>Actinomycetes</taxon>
        <taxon>Kitasatosporales</taxon>
        <taxon>Streptomycetaceae</taxon>
        <taxon>Streptomyces</taxon>
    </lineage>
</organism>
<proteinExistence type="predicted"/>
<evidence type="ECO:0008006" key="4">
    <source>
        <dbReference type="Google" id="ProtNLM"/>
    </source>
</evidence>
<name>A0A5P2AWQ5_STRVZ</name>
<feature type="transmembrane region" description="Helical" evidence="1">
    <location>
        <begin position="39"/>
        <end position="56"/>
    </location>
</feature>
<sequence>MTDARSPLRALRAAVFAVVCVTLAAVGHSSMSAHQLPAPALLGALAATAVAAWAAAGRRRGTPTIAGAMLVVQGALHLLFSMTGAHPAAQAVGDAKAATHTHAMTGGHPSMGSMNPMASMNPVESMPMSPGGPMSPTVMDSGVGMLAVHLLAAVLCGLWLAHGEAAFFTLAEAALAYAFTPLRLLFARVRVPDAPRGPVRRPRGNAHRPHTVVLAHTVSRRGPPRLSLPRATALGAHV</sequence>